<proteinExistence type="predicted"/>
<organism evidence="1">
    <name type="scientific">gut metagenome</name>
    <dbReference type="NCBI Taxonomy" id="749906"/>
    <lineage>
        <taxon>unclassified sequences</taxon>
        <taxon>metagenomes</taxon>
        <taxon>organismal metagenomes</taxon>
    </lineage>
</organism>
<name>J9GDY5_9ZZZZ</name>
<sequence>MFESSFYRTAIDKIKGMTATRTIIPLSYSMSLLSKLHRAPPMKCIYNPFPH</sequence>
<accession>J9GDY5</accession>
<dbReference type="EMBL" id="AMCI01001579">
    <property type="protein sequence ID" value="EJX05104.1"/>
    <property type="molecule type" value="Genomic_DNA"/>
</dbReference>
<gene>
    <name evidence="1" type="ORF">EVA_06789</name>
</gene>
<evidence type="ECO:0000313" key="1">
    <source>
        <dbReference type="EMBL" id="EJX05104.1"/>
    </source>
</evidence>
<protein>
    <submittedName>
        <fullName evidence="1">Uncharacterized protein</fullName>
    </submittedName>
</protein>
<dbReference type="AlphaFoldDB" id="J9GDY5"/>
<comment type="caution">
    <text evidence="1">The sequence shown here is derived from an EMBL/GenBank/DDBJ whole genome shotgun (WGS) entry which is preliminary data.</text>
</comment>
<reference evidence="1" key="1">
    <citation type="journal article" date="2012" name="PLoS ONE">
        <title>Gene sets for utilization of primary and secondary nutrition supplies in the distal gut of endangered iberian lynx.</title>
        <authorList>
            <person name="Alcaide M."/>
            <person name="Messina E."/>
            <person name="Richter M."/>
            <person name="Bargiela R."/>
            <person name="Peplies J."/>
            <person name="Huws S.A."/>
            <person name="Newbold C.J."/>
            <person name="Golyshin P.N."/>
            <person name="Simon M.A."/>
            <person name="Lopez G."/>
            <person name="Yakimov M.M."/>
            <person name="Ferrer M."/>
        </authorList>
    </citation>
    <scope>NUCLEOTIDE SEQUENCE</scope>
</reference>